<evidence type="ECO:0000313" key="2">
    <source>
        <dbReference type="EMBL" id="KMQ58701.1"/>
    </source>
</evidence>
<keyword evidence="3" id="KW-1185">Reference proteome</keyword>
<evidence type="ECO:0000256" key="1">
    <source>
        <dbReference type="SAM" id="SignalP"/>
    </source>
</evidence>
<comment type="caution">
    <text evidence="2">The sequence shown here is derived from an EMBL/GenBank/DDBJ whole genome shotgun (WGS) entry which is preliminary data.</text>
</comment>
<sequence>MKKTILLFLLMLPFSILSAQIVKGHVTNDAGKLISGVSIYIDGTKMGTVSKEDGSFSLSLSSDNPGNIVFQKDDYDTFTTSVSGVINKTLKVVLTQTNAIEEIRLVPYTSEAYKNYINYFLDTFIGADRDNVRIKNQKSLKFSYDKKNKFLKVKAPNTLIIENKNLGYEIQYNLISYSLDLNNNMINYTGTSFFKETKNTDKIKLNRMNAYDGSLLHFFRSIYENKITEEKFIVNHVVRIPNPKYPSEEELKILEDFRQITKSSGIIKIPENIRDISQRKTSQKPYSLAIVKTQIPDSAYVERTDKKVFLTFKDILQVNYQKYFYEMDGKNFIKSQFPVTLSSFLHPDGEAFEVSKEGNISNPDQLITEGDFSKNKIENMLPLDYKLGD</sequence>
<organism evidence="2 3">
    <name type="scientific">Chryseobacterium angstadtii</name>
    <dbReference type="NCBI Taxonomy" id="558151"/>
    <lineage>
        <taxon>Bacteria</taxon>
        <taxon>Pseudomonadati</taxon>
        <taxon>Bacteroidota</taxon>
        <taxon>Flavobacteriia</taxon>
        <taxon>Flavobacteriales</taxon>
        <taxon>Weeksellaceae</taxon>
        <taxon>Chryseobacterium group</taxon>
        <taxon>Chryseobacterium</taxon>
    </lineage>
</organism>
<dbReference type="OrthoDB" id="1223654at2"/>
<feature type="signal peptide" evidence="1">
    <location>
        <begin position="1"/>
        <end position="19"/>
    </location>
</feature>
<dbReference type="InterPro" id="IPR008969">
    <property type="entry name" value="CarboxyPept-like_regulatory"/>
</dbReference>
<name>A0A0J7HYX2_9FLAO</name>
<dbReference type="AlphaFoldDB" id="A0A0J7HYX2"/>
<keyword evidence="1" id="KW-0732">Signal</keyword>
<gene>
    <name evidence="2" type="ORF">ACM46_22035</name>
</gene>
<dbReference type="RefSeq" id="WP_048508815.1">
    <property type="nucleotide sequence ID" value="NZ_LFND01000008.1"/>
</dbReference>
<proteinExistence type="predicted"/>
<dbReference type="STRING" id="558151.ACM46_22035"/>
<evidence type="ECO:0000313" key="3">
    <source>
        <dbReference type="Proteomes" id="UP000036261"/>
    </source>
</evidence>
<dbReference type="Proteomes" id="UP000036261">
    <property type="component" value="Unassembled WGS sequence"/>
</dbReference>
<dbReference type="SUPFAM" id="SSF49464">
    <property type="entry name" value="Carboxypeptidase regulatory domain-like"/>
    <property type="match status" value="1"/>
</dbReference>
<dbReference type="EMBL" id="LFND01000008">
    <property type="protein sequence ID" value="KMQ58701.1"/>
    <property type="molecule type" value="Genomic_DNA"/>
</dbReference>
<dbReference type="Pfam" id="PF13715">
    <property type="entry name" value="CarbopepD_reg_2"/>
    <property type="match status" value="1"/>
</dbReference>
<evidence type="ECO:0008006" key="4">
    <source>
        <dbReference type="Google" id="ProtNLM"/>
    </source>
</evidence>
<dbReference type="PATRIC" id="fig|558151.6.peg.4615"/>
<accession>A0A0J7HYX2</accession>
<dbReference type="Gene3D" id="2.60.40.1120">
    <property type="entry name" value="Carboxypeptidase-like, regulatory domain"/>
    <property type="match status" value="1"/>
</dbReference>
<protein>
    <recommendedName>
        <fullName evidence="4">Carboxypeptidase-like regulatory domain-containing protein</fullName>
    </recommendedName>
</protein>
<reference evidence="2 3" key="1">
    <citation type="journal article" date="2013" name="Int. J. Syst. Evol. Microbiol.">
        <title>Chryseobacterium angstadtii sp. nov., isolated from a newt tank.</title>
        <authorList>
            <person name="Kirk K.E."/>
            <person name="Hoffman J.A."/>
            <person name="Smith K.A."/>
            <person name="Strahan B.L."/>
            <person name="Failor K.C."/>
            <person name="Krebs J.E."/>
            <person name="Gale A.N."/>
            <person name="Do T.D."/>
            <person name="Sontag T.C."/>
            <person name="Batties A.M."/>
            <person name="Mistiszyn K."/>
            <person name="Newman J.D."/>
        </authorList>
    </citation>
    <scope>NUCLEOTIDE SEQUENCE [LARGE SCALE GENOMIC DNA]</scope>
    <source>
        <strain evidence="2 3">KM</strain>
    </source>
</reference>
<feature type="chain" id="PRO_5005288076" description="Carboxypeptidase-like regulatory domain-containing protein" evidence="1">
    <location>
        <begin position="20"/>
        <end position="389"/>
    </location>
</feature>